<sequence length="68" mass="7968">MGRPKKDCNRLKAIEGIRKYNFKASDLCLVPNMTIPHKFKVPDFDKYKGNSCPINHLISYYRKMVAYT</sequence>
<protein>
    <submittedName>
        <fullName evidence="1">Uncharacterized protein</fullName>
    </submittedName>
</protein>
<reference evidence="1" key="1">
    <citation type="submission" date="2018-05" db="EMBL/GenBank/DDBJ databases">
        <title>Draft genome of Mucuna pruriens seed.</title>
        <authorList>
            <person name="Nnadi N.E."/>
            <person name="Vos R."/>
            <person name="Hasami M.H."/>
            <person name="Devisetty U.K."/>
            <person name="Aguiy J.C."/>
        </authorList>
    </citation>
    <scope>NUCLEOTIDE SEQUENCE [LARGE SCALE GENOMIC DNA]</scope>
    <source>
        <strain evidence="1">JCA_2017</strain>
    </source>
</reference>
<keyword evidence="2" id="KW-1185">Reference proteome</keyword>
<name>A0A371GUT2_MUCPR</name>
<feature type="non-terminal residue" evidence="1">
    <location>
        <position position="1"/>
    </location>
</feature>
<dbReference type="Proteomes" id="UP000257109">
    <property type="component" value="Unassembled WGS sequence"/>
</dbReference>
<proteinExistence type="predicted"/>
<dbReference type="EMBL" id="QJKJ01004410">
    <property type="protein sequence ID" value="RDX94269.1"/>
    <property type="molecule type" value="Genomic_DNA"/>
</dbReference>
<accession>A0A371GUT2</accession>
<evidence type="ECO:0000313" key="1">
    <source>
        <dbReference type="EMBL" id="RDX94269.1"/>
    </source>
</evidence>
<gene>
    <name evidence="1" type="ORF">CR513_23365</name>
</gene>
<organism evidence="1 2">
    <name type="scientific">Mucuna pruriens</name>
    <name type="common">Velvet bean</name>
    <name type="synonym">Dolichos pruriens</name>
    <dbReference type="NCBI Taxonomy" id="157652"/>
    <lineage>
        <taxon>Eukaryota</taxon>
        <taxon>Viridiplantae</taxon>
        <taxon>Streptophyta</taxon>
        <taxon>Embryophyta</taxon>
        <taxon>Tracheophyta</taxon>
        <taxon>Spermatophyta</taxon>
        <taxon>Magnoliopsida</taxon>
        <taxon>eudicotyledons</taxon>
        <taxon>Gunneridae</taxon>
        <taxon>Pentapetalae</taxon>
        <taxon>rosids</taxon>
        <taxon>fabids</taxon>
        <taxon>Fabales</taxon>
        <taxon>Fabaceae</taxon>
        <taxon>Papilionoideae</taxon>
        <taxon>50 kb inversion clade</taxon>
        <taxon>NPAAA clade</taxon>
        <taxon>indigoferoid/millettioid clade</taxon>
        <taxon>Phaseoleae</taxon>
        <taxon>Mucuna</taxon>
    </lineage>
</organism>
<evidence type="ECO:0000313" key="2">
    <source>
        <dbReference type="Proteomes" id="UP000257109"/>
    </source>
</evidence>
<comment type="caution">
    <text evidence="1">The sequence shown here is derived from an EMBL/GenBank/DDBJ whole genome shotgun (WGS) entry which is preliminary data.</text>
</comment>
<dbReference type="AlphaFoldDB" id="A0A371GUT2"/>
<dbReference type="OrthoDB" id="1432691at2759"/>